<keyword evidence="2" id="KW-0347">Helicase</keyword>
<dbReference type="Proteomes" id="UP000262882">
    <property type="component" value="Unassembled WGS sequence"/>
</dbReference>
<gene>
    <name evidence="2" type="ORF">D0T12_24690</name>
</gene>
<dbReference type="EMBL" id="QVNQ01000008">
    <property type="protein sequence ID" value="RFS82655.1"/>
    <property type="molecule type" value="Genomic_DNA"/>
</dbReference>
<dbReference type="Gene3D" id="3.40.50.300">
    <property type="entry name" value="P-loop containing nucleotide triphosphate hydrolases"/>
    <property type="match status" value="1"/>
</dbReference>
<dbReference type="GO" id="GO:0004386">
    <property type="term" value="F:helicase activity"/>
    <property type="evidence" value="ECO:0007669"/>
    <property type="project" value="UniProtKB-KW"/>
</dbReference>
<dbReference type="RefSeq" id="WP_117402074.1">
    <property type="nucleotide sequence ID" value="NZ_QVNQ01000008.1"/>
</dbReference>
<sequence>MDVFGVHDRLIKDYSEFTSSLVQVRDVKIADHLRDEQEDKVRWPDPWLSLNPNFEPGGTVTELVARDVLHPHCARFFRAKKHEADDGARTLTLHRHQRDAIEAPKSGDSYVLTTGTGSGKSLTYIVPIVDSILRDPEPGRIKAIVVYPMNALANSQLHELEKYLTWGMAADDRPVTFARYTGQEGEEERDRILRRKPDILLTNYVMLEYLLTRPVERQQLIGAAQGLRLLILDELHTYRGRQGADVAMLVRRLRDACDAPGLQCVGTSATMATGATFAEARTRIAAVASRLFGADVRPDRVIADADGAPVATGHLDAPAVRVAVP</sequence>
<dbReference type="Pfam" id="PF00270">
    <property type="entry name" value="DEAD"/>
    <property type="match status" value="1"/>
</dbReference>
<protein>
    <submittedName>
        <fullName evidence="2">DEAD/DEAH box helicase</fullName>
    </submittedName>
</protein>
<proteinExistence type="predicted"/>
<keyword evidence="2" id="KW-0067">ATP-binding</keyword>
<comment type="caution">
    <text evidence="2">The sequence shown here is derived from an EMBL/GenBank/DDBJ whole genome shotgun (WGS) entry which is preliminary data.</text>
</comment>
<reference evidence="2 3" key="1">
    <citation type="submission" date="2018-08" db="EMBL/GenBank/DDBJ databases">
        <title>Actinomadura spongicola sp. nov., isolated from marine sponge Leucetta chagosensis.</title>
        <authorList>
            <person name="Li L."/>
            <person name="Lin H.W."/>
        </authorList>
    </citation>
    <scope>NUCLEOTIDE SEQUENCE [LARGE SCALE GENOMIC DNA]</scope>
    <source>
        <strain evidence="2 3">LHW52907</strain>
    </source>
</reference>
<organism evidence="2 3">
    <name type="scientific">Actinomadura spongiicola</name>
    <dbReference type="NCBI Taxonomy" id="2303421"/>
    <lineage>
        <taxon>Bacteria</taxon>
        <taxon>Bacillati</taxon>
        <taxon>Actinomycetota</taxon>
        <taxon>Actinomycetes</taxon>
        <taxon>Streptosporangiales</taxon>
        <taxon>Thermomonosporaceae</taxon>
        <taxon>Actinomadura</taxon>
    </lineage>
</organism>
<dbReference type="InterPro" id="IPR052511">
    <property type="entry name" value="ATP-dep_Helicase"/>
</dbReference>
<dbReference type="CDD" id="cd17923">
    <property type="entry name" value="DEXHc_Hrq1-like"/>
    <property type="match status" value="1"/>
</dbReference>
<evidence type="ECO:0000313" key="3">
    <source>
        <dbReference type="Proteomes" id="UP000262882"/>
    </source>
</evidence>
<evidence type="ECO:0000313" key="2">
    <source>
        <dbReference type="EMBL" id="RFS82655.1"/>
    </source>
</evidence>
<feature type="domain" description="Helicase ATP-binding" evidence="1">
    <location>
        <begin position="101"/>
        <end position="271"/>
    </location>
</feature>
<dbReference type="PANTHER" id="PTHR47962:SF5">
    <property type="entry name" value="ATP-DEPENDENT HELICASE LHR-RELATED"/>
    <property type="match status" value="1"/>
</dbReference>
<dbReference type="PROSITE" id="PS51192">
    <property type="entry name" value="HELICASE_ATP_BIND_1"/>
    <property type="match status" value="1"/>
</dbReference>
<dbReference type="InterPro" id="IPR011545">
    <property type="entry name" value="DEAD/DEAH_box_helicase_dom"/>
</dbReference>
<dbReference type="GO" id="GO:0003677">
    <property type="term" value="F:DNA binding"/>
    <property type="evidence" value="ECO:0007669"/>
    <property type="project" value="TreeGrafter"/>
</dbReference>
<dbReference type="InterPro" id="IPR027417">
    <property type="entry name" value="P-loop_NTPase"/>
</dbReference>
<dbReference type="OrthoDB" id="3197455at2"/>
<dbReference type="InterPro" id="IPR014001">
    <property type="entry name" value="Helicase_ATP-bd"/>
</dbReference>
<dbReference type="SUPFAM" id="SSF52540">
    <property type="entry name" value="P-loop containing nucleoside triphosphate hydrolases"/>
    <property type="match status" value="1"/>
</dbReference>
<dbReference type="GO" id="GO:0016887">
    <property type="term" value="F:ATP hydrolysis activity"/>
    <property type="evidence" value="ECO:0007669"/>
    <property type="project" value="TreeGrafter"/>
</dbReference>
<keyword evidence="2" id="KW-0547">Nucleotide-binding</keyword>
<dbReference type="GO" id="GO:0005524">
    <property type="term" value="F:ATP binding"/>
    <property type="evidence" value="ECO:0007669"/>
    <property type="project" value="InterPro"/>
</dbReference>
<keyword evidence="2" id="KW-0378">Hydrolase</keyword>
<accession>A0A372GBA4</accession>
<dbReference type="SMART" id="SM00487">
    <property type="entry name" value="DEXDc"/>
    <property type="match status" value="1"/>
</dbReference>
<dbReference type="PANTHER" id="PTHR47962">
    <property type="entry name" value="ATP-DEPENDENT HELICASE LHR-RELATED-RELATED"/>
    <property type="match status" value="1"/>
</dbReference>
<keyword evidence="3" id="KW-1185">Reference proteome</keyword>
<evidence type="ECO:0000259" key="1">
    <source>
        <dbReference type="PROSITE" id="PS51192"/>
    </source>
</evidence>
<dbReference type="AlphaFoldDB" id="A0A372GBA4"/>
<name>A0A372GBA4_9ACTN</name>